<keyword evidence="3" id="KW-1185">Reference proteome</keyword>
<reference evidence="3" key="1">
    <citation type="submission" date="2018-09" db="EMBL/GenBank/DDBJ databases">
        <authorList>
            <person name="Livingstone P.G."/>
            <person name="Whitworth D.E."/>
        </authorList>
    </citation>
    <scope>NUCLEOTIDE SEQUENCE [LARGE SCALE GENOMIC DNA]</scope>
    <source>
        <strain evidence="3">CA040B</strain>
    </source>
</reference>
<evidence type="ECO:0000313" key="3">
    <source>
        <dbReference type="Proteomes" id="UP000273405"/>
    </source>
</evidence>
<evidence type="ECO:0000313" key="2">
    <source>
        <dbReference type="EMBL" id="RKH23325.1"/>
    </source>
</evidence>
<dbReference type="InterPro" id="IPR011604">
    <property type="entry name" value="PDDEXK-like_dom_sf"/>
</dbReference>
<dbReference type="Pfam" id="PF09588">
    <property type="entry name" value="YqaJ"/>
    <property type="match status" value="1"/>
</dbReference>
<dbReference type="EMBL" id="RAWG01000729">
    <property type="protein sequence ID" value="RKH23325.1"/>
    <property type="molecule type" value="Genomic_DNA"/>
</dbReference>
<evidence type="ECO:0000259" key="1">
    <source>
        <dbReference type="Pfam" id="PF09588"/>
    </source>
</evidence>
<feature type="non-terminal residue" evidence="2">
    <location>
        <position position="154"/>
    </location>
</feature>
<keyword evidence="2" id="KW-0378">Hydrolase</keyword>
<feature type="non-terminal residue" evidence="2">
    <location>
        <position position="1"/>
    </location>
</feature>
<dbReference type="GO" id="GO:0004519">
    <property type="term" value="F:endonuclease activity"/>
    <property type="evidence" value="ECO:0007669"/>
    <property type="project" value="UniProtKB-KW"/>
</dbReference>
<accession>A0A3A8M2N6</accession>
<dbReference type="InterPro" id="IPR019080">
    <property type="entry name" value="YqaJ_viral_recombinase"/>
</dbReference>
<feature type="domain" description="YqaJ viral recombinase" evidence="1">
    <location>
        <begin position="1"/>
        <end position="121"/>
    </location>
</feature>
<name>A0A3A8M2N6_9BACT</name>
<dbReference type="InterPro" id="IPR011335">
    <property type="entry name" value="Restrct_endonuc-II-like"/>
</dbReference>
<dbReference type="AlphaFoldDB" id="A0A3A8M2N6"/>
<organism evidence="2 3">
    <name type="scientific">Corallococcus sicarius</name>
    <dbReference type="NCBI Taxonomy" id="2316726"/>
    <lineage>
        <taxon>Bacteria</taxon>
        <taxon>Pseudomonadati</taxon>
        <taxon>Myxococcota</taxon>
        <taxon>Myxococcia</taxon>
        <taxon>Myxococcales</taxon>
        <taxon>Cystobacterineae</taxon>
        <taxon>Myxococcaceae</taxon>
        <taxon>Corallococcus</taxon>
    </lineage>
</organism>
<protein>
    <submittedName>
        <fullName evidence="2">Endonuclease</fullName>
    </submittedName>
</protein>
<dbReference type="SUPFAM" id="SSF52980">
    <property type="entry name" value="Restriction endonuclease-like"/>
    <property type="match status" value="1"/>
</dbReference>
<comment type="caution">
    <text evidence="2">The sequence shown here is derived from an EMBL/GenBank/DDBJ whole genome shotgun (WGS) entry which is preliminary data.</text>
</comment>
<dbReference type="Proteomes" id="UP000273405">
    <property type="component" value="Unassembled WGS sequence"/>
</dbReference>
<dbReference type="Gene3D" id="3.90.320.10">
    <property type="match status" value="1"/>
</dbReference>
<keyword evidence="2" id="KW-0540">Nuclease</keyword>
<gene>
    <name evidence="2" type="ORF">D7X12_41890</name>
</gene>
<proteinExistence type="predicted"/>
<sequence>SEAAAMLGISPLVTRTELLHMKATATAQEFSEWVQKHILDYGHEVEALARPLVEELIGEDLYPVTCSDGLLSASCDGLTMAEDVAFEHKQWNQALADAIAAGHLPDEYMPQPQQIMMVTGCSSVVFVCSDGTRDNFVYLVVTPDPVWQERIRAG</sequence>
<keyword evidence="2" id="KW-0255">Endonuclease</keyword>